<sequence>MVRIDKYCDWIKVATGTVRCINPMDVAKHMRIKQCFSLLKDYRMAMLKVKCPPRDAELDGCKVRPALASNFDNMDSDSHEDPLAFLDRQETPSPLDYY</sequence>
<reference evidence="2" key="1">
    <citation type="submission" date="2022-01" db="EMBL/GenBank/DDBJ databases">
        <title>Genome Sequence Resource for Two Populations of Ditylenchus destructor, the Migratory Endoparasitic Phytonematode.</title>
        <authorList>
            <person name="Zhang H."/>
            <person name="Lin R."/>
            <person name="Xie B."/>
        </authorList>
    </citation>
    <scope>NUCLEOTIDE SEQUENCE</scope>
    <source>
        <strain evidence="2">BazhouSP</strain>
    </source>
</reference>
<name>A0AAD4MLP8_9BILA</name>
<comment type="caution">
    <text evidence="2">The sequence shown here is derived from an EMBL/GenBank/DDBJ whole genome shotgun (WGS) entry which is preliminary data.</text>
</comment>
<dbReference type="Proteomes" id="UP001201812">
    <property type="component" value="Unassembled WGS sequence"/>
</dbReference>
<dbReference type="AlphaFoldDB" id="A0AAD4MLP8"/>
<organism evidence="2 3">
    <name type="scientific">Ditylenchus destructor</name>
    <dbReference type="NCBI Taxonomy" id="166010"/>
    <lineage>
        <taxon>Eukaryota</taxon>
        <taxon>Metazoa</taxon>
        <taxon>Ecdysozoa</taxon>
        <taxon>Nematoda</taxon>
        <taxon>Chromadorea</taxon>
        <taxon>Rhabditida</taxon>
        <taxon>Tylenchina</taxon>
        <taxon>Tylenchomorpha</taxon>
        <taxon>Sphaerularioidea</taxon>
        <taxon>Anguinidae</taxon>
        <taxon>Anguininae</taxon>
        <taxon>Ditylenchus</taxon>
    </lineage>
</organism>
<gene>
    <name evidence="2" type="ORF">DdX_17863</name>
</gene>
<dbReference type="EMBL" id="JAKKPZ010000215">
    <property type="protein sequence ID" value="KAI1698496.1"/>
    <property type="molecule type" value="Genomic_DNA"/>
</dbReference>
<feature type="compositionally biased region" description="Basic and acidic residues" evidence="1">
    <location>
        <begin position="76"/>
        <end position="90"/>
    </location>
</feature>
<feature type="region of interest" description="Disordered" evidence="1">
    <location>
        <begin position="71"/>
        <end position="98"/>
    </location>
</feature>
<evidence type="ECO:0000256" key="1">
    <source>
        <dbReference type="SAM" id="MobiDB-lite"/>
    </source>
</evidence>
<evidence type="ECO:0000313" key="3">
    <source>
        <dbReference type="Proteomes" id="UP001201812"/>
    </source>
</evidence>
<evidence type="ECO:0000313" key="2">
    <source>
        <dbReference type="EMBL" id="KAI1698496.1"/>
    </source>
</evidence>
<proteinExistence type="predicted"/>
<accession>A0AAD4MLP8</accession>
<keyword evidence="3" id="KW-1185">Reference proteome</keyword>
<protein>
    <submittedName>
        <fullName evidence="2">Uncharacterized protein</fullName>
    </submittedName>
</protein>